<dbReference type="GO" id="GO:0016125">
    <property type="term" value="P:sterol metabolic process"/>
    <property type="evidence" value="ECO:0007669"/>
    <property type="project" value="TreeGrafter"/>
</dbReference>
<name>A0A6A1V1R4_9ROSI</name>
<dbReference type="AlphaFoldDB" id="A0A6A1V1R4"/>
<dbReference type="OrthoDB" id="1714601at2759"/>
<dbReference type="Pfam" id="PF00067">
    <property type="entry name" value="p450"/>
    <property type="match status" value="1"/>
</dbReference>
<dbReference type="SUPFAM" id="SSF48264">
    <property type="entry name" value="Cytochrome P450"/>
    <property type="match status" value="1"/>
</dbReference>
<dbReference type="PANTHER" id="PTHR24286">
    <property type="entry name" value="CYTOCHROME P450 26"/>
    <property type="match status" value="1"/>
</dbReference>
<organism evidence="5 6">
    <name type="scientific">Morella rubra</name>
    <name type="common">Chinese bayberry</name>
    <dbReference type="NCBI Taxonomy" id="262757"/>
    <lineage>
        <taxon>Eukaryota</taxon>
        <taxon>Viridiplantae</taxon>
        <taxon>Streptophyta</taxon>
        <taxon>Embryophyta</taxon>
        <taxon>Tracheophyta</taxon>
        <taxon>Spermatophyta</taxon>
        <taxon>Magnoliopsida</taxon>
        <taxon>eudicotyledons</taxon>
        <taxon>Gunneridae</taxon>
        <taxon>Pentapetalae</taxon>
        <taxon>rosids</taxon>
        <taxon>fabids</taxon>
        <taxon>Fagales</taxon>
        <taxon>Myricaceae</taxon>
        <taxon>Morella</taxon>
    </lineage>
</organism>
<evidence type="ECO:0000256" key="1">
    <source>
        <dbReference type="ARBA" id="ARBA00010617"/>
    </source>
</evidence>
<protein>
    <submittedName>
        <fullName evidence="5">Taxadiene 5-alpha hydroxylase</fullName>
    </submittedName>
</protein>
<dbReference type="GO" id="GO:0004497">
    <property type="term" value="F:monooxygenase activity"/>
    <property type="evidence" value="ECO:0007669"/>
    <property type="project" value="InterPro"/>
</dbReference>
<evidence type="ECO:0000256" key="4">
    <source>
        <dbReference type="SAM" id="Phobius"/>
    </source>
</evidence>
<comment type="caution">
    <text evidence="5">The sequence shown here is derived from an EMBL/GenBank/DDBJ whole genome shotgun (WGS) entry which is preliminary data.</text>
</comment>
<keyword evidence="6" id="KW-1185">Reference proteome</keyword>
<evidence type="ECO:0000256" key="2">
    <source>
        <dbReference type="ARBA" id="ARBA00022723"/>
    </source>
</evidence>
<accession>A0A6A1V1R4</accession>
<dbReference type="EMBL" id="RXIC02000025">
    <property type="protein sequence ID" value="KAB1206629.1"/>
    <property type="molecule type" value="Genomic_DNA"/>
</dbReference>
<comment type="similarity">
    <text evidence="1">Belongs to the cytochrome P450 family.</text>
</comment>
<dbReference type="PANTHER" id="PTHR24286:SF221">
    <property type="entry name" value="TAXADIENE 5-ALPHA HYDROXYLASE"/>
    <property type="match status" value="1"/>
</dbReference>
<keyword evidence="3" id="KW-0408">Iron</keyword>
<dbReference type="GO" id="GO:0020037">
    <property type="term" value="F:heme binding"/>
    <property type="evidence" value="ECO:0007669"/>
    <property type="project" value="InterPro"/>
</dbReference>
<evidence type="ECO:0000313" key="5">
    <source>
        <dbReference type="EMBL" id="KAB1206629.1"/>
    </source>
</evidence>
<dbReference type="Proteomes" id="UP000516437">
    <property type="component" value="Chromosome 7"/>
</dbReference>
<keyword evidence="4" id="KW-0812">Transmembrane</keyword>
<evidence type="ECO:0000256" key="3">
    <source>
        <dbReference type="ARBA" id="ARBA00023004"/>
    </source>
</evidence>
<dbReference type="Gene3D" id="1.10.630.10">
    <property type="entry name" value="Cytochrome P450"/>
    <property type="match status" value="1"/>
</dbReference>
<gene>
    <name evidence="5" type="ORF">CJ030_MR7G001557</name>
</gene>
<dbReference type="GO" id="GO:0016705">
    <property type="term" value="F:oxidoreductase activity, acting on paired donors, with incorporation or reduction of molecular oxygen"/>
    <property type="evidence" value="ECO:0007669"/>
    <property type="project" value="InterPro"/>
</dbReference>
<proteinExistence type="inferred from homology"/>
<keyword evidence="4" id="KW-1133">Transmembrane helix</keyword>
<reference evidence="5 6" key="1">
    <citation type="journal article" date="2019" name="Plant Biotechnol. J.">
        <title>The red bayberry genome and genetic basis of sex determination.</title>
        <authorList>
            <person name="Jia H.M."/>
            <person name="Jia H.J."/>
            <person name="Cai Q.L."/>
            <person name="Wang Y."/>
            <person name="Zhao H.B."/>
            <person name="Yang W.F."/>
            <person name="Wang G.Y."/>
            <person name="Li Y.H."/>
            <person name="Zhan D.L."/>
            <person name="Shen Y.T."/>
            <person name="Niu Q.F."/>
            <person name="Chang L."/>
            <person name="Qiu J."/>
            <person name="Zhao L."/>
            <person name="Xie H.B."/>
            <person name="Fu W.Y."/>
            <person name="Jin J."/>
            <person name="Li X.W."/>
            <person name="Jiao Y."/>
            <person name="Zhou C.C."/>
            <person name="Tu T."/>
            <person name="Chai C.Y."/>
            <person name="Gao J.L."/>
            <person name="Fan L.J."/>
            <person name="van de Weg E."/>
            <person name="Wang J.Y."/>
            <person name="Gao Z.S."/>
        </authorList>
    </citation>
    <scope>NUCLEOTIDE SEQUENCE [LARGE SCALE GENOMIC DNA]</scope>
    <source>
        <tissue evidence="5">Leaves</tissue>
    </source>
</reference>
<keyword evidence="2" id="KW-0479">Metal-binding</keyword>
<keyword evidence="4" id="KW-0472">Membrane</keyword>
<feature type="transmembrane region" description="Helical" evidence="4">
    <location>
        <begin position="6"/>
        <end position="27"/>
    </location>
</feature>
<dbReference type="InterPro" id="IPR036396">
    <property type="entry name" value="Cyt_P450_sf"/>
</dbReference>
<dbReference type="InterPro" id="IPR001128">
    <property type="entry name" value="Cyt_P450"/>
</dbReference>
<evidence type="ECO:0000313" key="6">
    <source>
        <dbReference type="Proteomes" id="UP000516437"/>
    </source>
</evidence>
<sequence length="229" mass="25602">MAIQMISYVISSLFSFLAAIVSITFLIPKKSCNKSTKEVPPAGHMGLPWIGETMEFYTAQRNNKLFEEFAQPRITKYGKAIKTRLMGSPTVVVNGAESADANQFFMSNEFKLVISSWPSSSVQLMGKNSIMERQGETHRCLRRLMGASLGHAGLEDLVPKICNTVQSHLKTSWHGQEKVSLYRSTRILTFSIVFECLLGIKVEPGMLETFERVLEGVFAPPIKFPGSRF</sequence>
<dbReference type="GO" id="GO:0005506">
    <property type="term" value="F:iron ion binding"/>
    <property type="evidence" value="ECO:0007669"/>
    <property type="project" value="InterPro"/>
</dbReference>